<reference evidence="1" key="1">
    <citation type="submission" date="2024-03" db="EMBL/GenBank/DDBJ databases">
        <title>Diverse circular DNA viruses in blood, oral, and fecal samples of captive lemurs.</title>
        <authorList>
            <person name="Paietta E.N."/>
            <person name="Kraberger S."/>
            <person name="Lund M.C."/>
            <person name="Custer J.M."/>
            <person name="Vargas K.M."/>
            <person name="Ehmke E.E."/>
            <person name="Yoder A.D."/>
            <person name="Varsani A."/>
        </authorList>
    </citation>
    <scope>NUCLEOTIDE SEQUENCE</scope>
    <source>
        <strain evidence="1">Duke_21_1</strain>
    </source>
</reference>
<accession>A0AAU8AUM7</accession>
<evidence type="ECO:0000313" key="1">
    <source>
        <dbReference type="EMBL" id="XCD03608.1"/>
    </source>
</evidence>
<proteinExistence type="predicted"/>
<dbReference type="EMBL" id="PP511379">
    <property type="protein sequence ID" value="XCD03608.1"/>
    <property type="molecule type" value="Genomic_DNA"/>
</dbReference>
<name>A0AAU8AUM7_9CAUD</name>
<protein>
    <submittedName>
        <fullName evidence="1">Uncharacterized protein</fullName>
    </submittedName>
</protein>
<organism evidence="1">
    <name type="scientific">Dulem virus 40</name>
    <dbReference type="NCBI Taxonomy" id="3145758"/>
    <lineage>
        <taxon>Viruses</taxon>
        <taxon>Duplodnaviria</taxon>
        <taxon>Heunggongvirae</taxon>
        <taxon>Uroviricota</taxon>
        <taxon>Caudoviricetes</taxon>
    </lineage>
</organism>
<sequence>MRRWKRNDNKRQRPGYSEWNNRVFNHFNSGYCPQFRSD</sequence>